<feature type="transmembrane region" description="Helical" evidence="2">
    <location>
        <begin position="61"/>
        <end position="80"/>
    </location>
</feature>
<evidence type="ECO:0000313" key="3">
    <source>
        <dbReference type="EMBL" id="TRM63602.1"/>
    </source>
</evidence>
<accession>A0A550CFM4</accession>
<dbReference type="EMBL" id="VDMD01000009">
    <property type="protein sequence ID" value="TRM63602.1"/>
    <property type="molecule type" value="Genomic_DNA"/>
</dbReference>
<evidence type="ECO:0000313" key="4">
    <source>
        <dbReference type="Proteomes" id="UP000320762"/>
    </source>
</evidence>
<sequence>MRFPIVATPPGAISEIDVIWLKDWSAQLAVLFIFLGIHACLYLLSAYLLIKEGLRNSRSRLFLFLCTSAMVLVSLLHATLTTEIPALAIPLLSREATLEDAEKLSRAARPLKIAVNVLLRVNFAISDTVVVWRAYVLFQESRRARLCLAACLCGTYAAITLNTALIVLEITGHIARSTPRSLLLTIPLLTTNGTATGMMAWKAWIHREYVRDSFLRRKHKSRAELALLLLVESGLVYCGVWVLAMAASLGAVPGTASSTILGSLCSICGAYPTLIVIMIGLQRSSVDSLLGESALIPLSPARWSGMSQASKKPLVEKRRSGMEGAEALMEPTAPISPPSGRRESWPAMGLLSMQDGRFLDKTSRSARAELSRRGAQRASSRTVKRASSPPNLGRPFQGHASRSLRPASQELPSPTSHSFEPLLGDALLGQDLPPRKPSVAQVEAPPPIFLNAPTASFETPPAFLDAPPAFLNAPFEGVSRPRKGNRLSYPTMAWESSSRTSWEGGRDQRNSQMNSRRDSFKGDRKGFVRLSTVEEA</sequence>
<feature type="transmembrane region" description="Helical" evidence="2">
    <location>
        <begin position="113"/>
        <end position="135"/>
    </location>
</feature>
<gene>
    <name evidence="3" type="ORF">BD626DRAFT_273940</name>
</gene>
<proteinExistence type="predicted"/>
<dbReference type="OrthoDB" id="3174319at2759"/>
<protein>
    <submittedName>
        <fullName evidence="3">Uncharacterized protein</fullName>
    </submittedName>
</protein>
<keyword evidence="2" id="KW-1133">Transmembrane helix</keyword>
<feature type="region of interest" description="Disordered" evidence="1">
    <location>
        <begin position="364"/>
        <end position="421"/>
    </location>
</feature>
<dbReference type="Proteomes" id="UP000320762">
    <property type="component" value="Unassembled WGS sequence"/>
</dbReference>
<dbReference type="AlphaFoldDB" id="A0A550CFM4"/>
<keyword evidence="2" id="KW-0472">Membrane</keyword>
<feature type="region of interest" description="Disordered" evidence="1">
    <location>
        <begin position="475"/>
        <end position="536"/>
    </location>
</feature>
<feature type="transmembrane region" description="Helical" evidence="2">
    <location>
        <begin position="260"/>
        <end position="281"/>
    </location>
</feature>
<keyword evidence="4" id="KW-1185">Reference proteome</keyword>
<comment type="caution">
    <text evidence="3">The sequence shown here is derived from an EMBL/GenBank/DDBJ whole genome shotgun (WGS) entry which is preliminary data.</text>
</comment>
<keyword evidence="2" id="KW-0812">Transmembrane</keyword>
<feature type="transmembrane region" description="Helical" evidence="2">
    <location>
        <begin position="225"/>
        <end position="248"/>
    </location>
</feature>
<name>A0A550CFM4_9AGAR</name>
<feature type="compositionally biased region" description="Basic and acidic residues" evidence="1">
    <location>
        <begin position="504"/>
        <end position="526"/>
    </location>
</feature>
<reference evidence="3 4" key="1">
    <citation type="journal article" date="2019" name="New Phytol.">
        <title>Comparative genomics reveals unique wood-decay strategies and fruiting body development in the Schizophyllaceae.</title>
        <authorList>
            <person name="Almasi E."/>
            <person name="Sahu N."/>
            <person name="Krizsan K."/>
            <person name="Balint B."/>
            <person name="Kovacs G.M."/>
            <person name="Kiss B."/>
            <person name="Cseklye J."/>
            <person name="Drula E."/>
            <person name="Henrissat B."/>
            <person name="Nagy I."/>
            <person name="Chovatia M."/>
            <person name="Adam C."/>
            <person name="LaButti K."/>
            <person name="Lipzen A."/>
            <person name="Riley R."/>
            <person name="Grigoriev I.V."/>
            <person name="Nagy L.G."/>
        </authorList>
    </citation>
    <scope>NUCLEOTIDE SEQUENCE [LARGE SCALE GENOMIC DNA]</scope>
    <source>
        <strain evidence="3 4">NL-1724</strain>
    </source>
</reference>
<feature type="transmembrane region" description="Helical" evidence="2">
    <location>
        <begin position="182"/>
        <end position="204"/>
    </location>
</feature>
<feature type="transmembrane region" description="Helical" evidence="2">
    <location>
        <begin position="147"/>
        <end position="170"/>
    </location>
</feature>
<evidence type="ECO:0000256" key="1">
    <source>
        <dbReference type="SAM" id="MobiDB-lite"/>
    </source>
</evidence>
<feature type="transmembrane region" description="Helical" evidence="2">
    <location>
        <begin position="28"/>
        <end position="49"/>
    </location>
</feature>
<organism evidence="3 4">
    <name type="scientific">Schizophyllum amplum</name>
    <dbReference type="NCBI Taxonomy" id="97359"/>
    <lineage>
        <taxon>Eukaryota</taxon>
        <taxon>Fungi</taxon>
        <taxon>Dikarya</taxon>
        <taxon>Basidiomycota</taxon>
        <taxon>Agaricomycotina</taxon>
        <taxon>Agaricomycetes</taxon>
        <taxon>Agaricomycetidae</taxon>
        <taxon>Agaricales</taxon>
        <taxon>Schizophyllaceae</taxon>
        <taxon>Schizophyllum</taxon>
    </lineage>
</organism>
<feature type="region of interest" description="Disordered" evidence="1">
    <location>
        <begin position="307"/>
        <end position="346"/>
    </location>
</feature>
<evidence type="ECO:0000256" key="2">
    <source>
        <dbReference type="SAM" id="Phobius"/>
    </source>
</evidence>